<dbReference type="InterPro" id="IPR052727">
    <property type="entry name" value="Rab4/Rab5_effector"/>
</dbReference>
<evidence type="ECO:0008006" key="3">
    <source>
        <dbReference type="Google" id="ProtNLM"/>
    </source>
</evidence>
<dbReference type="EMBL" id="QXGC01001252">
    <property type="protein sequence ID" value="KAE9207310.1"/>
    <property type="molecule type" value="Genomic_DNA"/>
</dbReference>
<organism evidence="1 2">
    <name type="scientific">Phytophthora fragariae</name>
    <dbReference type="NCBI Taxonomy" id="53985"/>
    <lineage>
        <taxon>Eukaryota</taxon>
        <taxon>Sar</taxon>
        <taxon>Stramenopiles</taxon>
        <taxon>Oomycota</taxon>
        <taxon>Peronosporomycetes</taxon>
        <taxon>Peronosporales</taxon>
        <taxon>Peronosporaceae</taxon>
        <taxon>Phytophthora</taxon>
    </lineage>
</organism>
<reference evidence="1 2" key="1">
    <citation type="submission" date="2018-09" db="EMBL/GenBank/DDBJ databases">
        <title>Genomic investigation of the strawberry pathogen Phytophthora fragariae indicates pathogenicity is determined by transcriptional variation in three key races.</title>
        <authorList>
            <person name="Adams T.M."/>
            <person name="Armitage A.D."/>
            <person name="Sobczyk M.K."/>
            <person name="Bates H.J."/>
            <person name="Dunwell J.M."/>
            <person name="Nellist C.F."/>
            <person name="Harrison R.J."/>
        </authorList>
    </citation>
    <scope>NUCLEOTIDE SEQUENCE [LARGE SCALE GENOMIC DNA]</scope>
    <source>
        <strain evidence="1 2">BC-23</strain>
    </source>
</reference>
<gene>
    <name evidence="1" type="ORF">PF004_g17066</name>
</gene>
<name>A0A6G0NGG8_9STRA</name>
<dbReference type="PANTHER" id="PTHR13510:SF44">
    <property type="entry name" value="RABENOSYN-5"/>
    <property type="match status" value="1"/>
</dbReference>
<dbReference type="AlphaFoldDB" id="A0A6G0NGG8"/>
<dbReference type="PANTHER" id="PTHR13510">
    <property type="entry name" value="FYVE-FINGER-CONTAINING RAB5 EFFECTOR PROTEIN RABENOSYN-5-RELATED"/>
    <property type="match status" value="1"/>
</dbReference>
<dbReference type="Proteomes" id="UP000476176">
    <property type="component" value="Unassembled WGS sequence"/>
</dbReference>
<proteinExistence type="predicted"/>
<evidence type="ECO:0000313" key="1">
    <source>
        <dbReference type="EMBL" id="KAE9207310.1"/>
    </source>
</evidence>
<dbReference type="Gene3D" id="3.30.530.20">
    <property type="match status" value="1"/>
</dbReference>
<comment type="caution">
    <text evidence="1">The sequence shown here is derived from an EMBL/GenBank/DDBJ whole genome shotgun (WGS) entry which is preliminary data.</text>
</comment>
<sequence>MHGTVDGTLADCMYGTYAPTNRAWIWRCSHLNERIDDSRILANIRGSTRKDPFQSLTIKWFVKEIPAMLSGIIMRRDYLVLEGTGLARDSRGDTVGYYLLHSVSVPAIPELSEFGIVRGQLSFCYIDRQSGPGRVELYCRGFSDPCGGLIDRLSVAIMADSLLSAAGIIDFAYIKKLTWLMKNKAVSQQNGRHCSVTTPQSIADASNNKKLEVIKWYETHGIKSTLQRFFSHVTKQKTSENQVYQWKQNRAIIEESCKTARTAVKKKNRSSGVATSLPTAAELELVEWVNALRNEVHHGKNCFASGIACR</sequence>
<protein>
    <recommendedName>
        <fullName evidence="3">START domain-containing protein</fullName>
    </recommendedName>
</protein>
<evidence type="ECO:0000313" key="2">
    <source>
        <dbReference type="Proteomes" id="UP000476176"/>
    </source>
</evidence>
<accession>A0A6G0NGG8</accession>
<dbReference type="InterPro" id="IPR023393">
    <property type="entry name" value="START-like_dom_sf"/>
</dbReference>